<comment type="catalytic activity">
    <reaction evidence="4">
        <text>[protein]-peptidylproline (omega=180) = [protein]-peptidylproline (omega=0)</text>
        <dbReference type="Rhea" id="RHEA:16237"/>
        <dbReference type="Rhea" id="RHEA-COMP:10747"/>
        <dbReference type="Rhea" id="RHEA-COMP:10748"/>
        <dbReference type="ChEBI" id="CHEBI:83833"/>
        <dbReference type="ChEBI" id="CHEBI:83834"/>
        <dbReference type="EC" id="5.2.1.8"/>
    </reaction>
</comment>
<evidence type="ECO:0000259" key="5">
    <source>
        <dbReference type="PROSITE" id="PS50072"/>
    </source>
</evidence>
<evidence type="ECO:0000256" key="4">
    <source>
        <dbReference type="RuleBase" id="RU363019"/>
    </source>
</evidence>
<dbReference type="Proteomes" id="UP000030428">
    <property type="component" value="Unassembled WGS sequence"/>
</dbReference>
<evidence type="ECO:0000256" key="1">
    <source>
        <dbReference type="ARBA" id="ARBA00007365"/>
    </source>
</evidence>
<keyword evidence="4" id="KW-0732">Signal</keyword>
<dbReference type="AlphaFoldDB" id="A0A4E0R5P2"/>
<accession>A0A4E0R5P2</accession>
<dbReference type="Gene3D" id="2.40.100.10">
    <property type="entry name" value="Cyclophilin-like"/>
    <property type="match status" value="1"/>
</dbReference>
<dbReference type="EC" id="5.2.1.8" evidence="4"/>
<keyword evidence="2 4" id="KW-0697">Rotamase</keyword>
<dbReference type="Pfam" id="PF00160">
    <property type="entry name" value="Pro_isomerase"/>
    <property type="match status" value="1"/>
</dbReference>
<dbReference type="EMBL" id="JSZA02000022">
    <property type="protein sequence ID" value="TGO03361.1"/>
    <property type="molecule type" value="Genomic_DNA"/>
</dbReference>
<dbReference type="InterPro" id="IPR044665">
    <property type="entry name" value="E_coli_cyclophilin_A-like"/>
</dbReference>
<dbReference type="InterPro" id="IPR029000">
    <property type="entry name" value="Cyclophilin-like_dom_sf"/>
</dbReference>
<dbReference type="InterPro" id="IPR002130">
    <property type="entry name" value="Cyclophilin-type_PPIase_dom"/>
</dbReference>
<keyword evidence="3 4" id="KW-0413">Isomerase</keyword>
<evidence type="ECO:0000313" key="7">
    <source>
        <dbReference type="Proteomes" id="UP000030428"/>
    </source>
</evidence>
<dbReference type="PRINTS" id="PR00153">
    <property type="entry name" value="CSAPPISMRASE"/>
</dbReference>
<dbReference type="PROSITE" id="PS00170">
    <property type="entry name" value="CSA_PPIASE_1"/>
    <property type="match status" value="1"/>
</dbReference>
<dbReference type="PANTHER" id="PTHR43246">
    <property type="entry name" value="PEPTIDYL-PROLYL CIS-TRANS ISOMERASE CYP38, CHLOROPLASTIC"/>
    <property type="match status" value="1"/>
</dbReference>
<dbReference type="SUPFAM" id="SSF50891">
    <property type="entry name" value="Cyclophilin-like"/>
    <property type="match status" value="1"/>
</dbReference>
<feature type="domain" description="PPIase cyclophilin-type" evidence="5">
    <location>
        <begin position="18"/>
        <end position="183"/>
    </location>
</feature>
<organism evidence="6 7">
    <name type="scientific">Candidatus Thiomargarita nelsonii</name>
    <dbReference type="NCBI Taxonomy" id="1003181"/>
    <lineage>
        <taxon>Bacteria</taxon>
        <taxon>Pseudomonadati</taxon>
        <taxon>Pseudomonadota</taxon>
        <taxon>Gammaproteobacteria</taxon>
        <taxon>Thiotrichales</taxon>
        <taxon>Thiotrichaceae</taxon>
        <taxon>Thiomargarita</taxon>
    </lineage>
</organism>
<evidence type="ECO:0000313" key="6">
    <source>
        <dbReference type="EMBL" id="TGO03361.1"/>
    </source>
</evidence>
<reference evidence="6 7" key="1">
    <citation type="journal article" date="2016" name="Front. Microbiol.">
        <title>Single-Cell (Meta-)Genomics of a Dimorphic Candidatus Thiomargarita nelsonii Reveals Genomic Plasticity.</title>
        <authorList>
            <person name="Flood B.E."/>
            <person name="Fliss P."/>
            <person name="Jones D.S."/>
            <person name="Dick G.J."/>
            <person name="Jain S."/>
            <person name="Kaster A.K."/>
            <person name="Winkel M."/>
            <person name="Mussmann M."/>
            <person name="Bailey J."/>
        </authorList>
    </citation>
    <scope>NUCLEOTIDE SEQUENCE [LARGE SCALE GENOMIC DNA]</scope>
    <source>
        <strain evidence="6">Hydrate Ridge</strain>
    </source>
</reference>
<comment type="similarity">
    <text evidence="1 4">Belongs to the cyclophilin-type PPIase family.</text>
</comment>
<dbReference type="PROSITE" id="PS50072">
    <property type="entry name" value="CSA_PPIASE_2"/>
    <property type="match status" value="1"/>
</dbReference>
<protein>
    <recommendedName>
        <fullName evidence="4">Peptidyl-prolyl cis-trans isomerase</fullName>
        <shortName evidence="4">PPIase</shortName>
        <ecNumber evidence="4">5.2.1.8</ecNumber>
    </recommendedName>
</protein>
<feature type="signal peptide" evidence="4">
    <location>
        <begin position="1"/>
        <end position="18"/>
    </location>
</feature>
<dbReference type="GO" id="GO:0006457">
    <property type="term" value="P:protein folding"/>
    <property type="evidence" value="ECO:0007669"/>
    <property type="project" value="InterPro"/>
</dbReference>
<comment type="caution">
    <text evidence="6">The sequence shown here is derived from an EMBL/GenBank/DDBJ whole genome shotgun (WGS) entry which is preliminary data.</text>
</comment>
<feature type="chain" id="PRO_5019881936" description="Peptidyl-prolyl cis-trans isomerase" evidence="4">
    <location>
        <begin position="19"/>
        <end position="192"/>
    </location>
</feature>
<dbReference type="InterPro" id="IPR020892">
    <property type="entry name" value="Cyclophilin-type_PPIase_CS"/>
</dbReference>
<gene>
    <name evidence="6" type="ORF">PN36_07550</name>
</gene>
<proteinExistence type="inferred from homology"/>
<comment type="function">
    <text evidence="4">PPIases accelerate the folding of proteins. It catalyzes the cis-trans isomerization of proline imidic peptide bonds in oligopeptides.</text>
</comment>
<evidence type="ECO:0000256" key="3">
    <source>
        <dbReference type="ARBA" id="ARBA00023235"/>
    </source>
</evidence>
<name>A0A4E0R5P2_9GAMM</name>
<dbReference type="GO" id="GO:0003755">
    <property type="term" value="F:peptidyl-prolyl cis-trans isomerase activity"/>
    <property type="evidence" value="ECO:0007669"/>
    <property type="project" value="UniProtKB-UniRule"/>
</dbReference>
<sequence length="192" mass="21315">MKYFMSLLLLLIATQIHSAPIVNMQTNLGTIVIELNAKKAPKTVDNFLRYINEGFFDGTIFHRVIKNFMIQGGGFTKDYKRKPTHEPVENEANNGLSNARGTIAMARTGDPHSATAQFFINVKNNTSLDYRGATRRGWGYAVFGQVIDGMDVVDKIRETKTGRGGPFGRDVPQTTVIIDKVSVVTSKKTTDE</sequence>
<keyword evidence="7" id="KW-1185">Reference proteome</keyword>
<evidence type="ECO:0000256" key="2">
    <source>
        <dbReference type="ARBA" id="ARBA00023110"/>
    </source>
</evidence>
<dbReference type="CDD" id="cd01920">
    <property type="entry name" value="cyclophilin_EcCYP_like"/>
    <property type="match status" value="1"/>
</dbReference>